<keyword evidence="6" id="KW-0012">Acyltransferase</keyword>
<dbReference type="InterPro" id="IPR049552">
    <property type="entry name" value="PKS_DH_N"/>
</dbReference>
<dbReference type="InterPro" id="IPR042104">
    <property type="entry name" value="PKS_dehydratase_sf"/>
</dbReference>
<feature type="active site" description="Proton acceptor; for dehydratase activity" evidence="7">
    <location>
        <position position="1326"/>
    </location>
</feature>
<feature type="active site" description="Proton donor; for dehydratase activity" evidence="7">
    <location>
        <position position="1510"/>
    </location>
</feature>
<dbReference type="InterPro" id="IPR057326">
    <property type="entry name" value="KR_dom"/>
</dbReference>
<dbReference type="InterPro" id="IPR029063">
    <property type="entry name" value="SAM-dependent_MTases_sf"/>
</dbReference>
<dbReference type="GO" id="GO:0006633">
    <property type="term" value="P:fatty acid biosynthetic process"/>
    <property type="evidence" value="ECO:0007669"/>
    <property type="project" value="UniProtKB-UniPathway"/>
</dbReference>
<organism evidence="11 12">
    <name type="scientific">Folsomia candida</name>
    <name type="common">Springtail</name>
    <dbReference type="NCBI Taxonomy" id="158441"/>
    <lineage>
        <taxon>Eukaryota</taxon>
        <taxon>Metazoa</taxon>
        <taxon>Ecdysozoa</taxon>
        <taxon>Arthropoda</taxon>
        <taxon>Hexapoda</taxon>
        <taxon>Collembola</taxon>
        <taxon>Entomobryomorpha</taxon>
        <taxon>Isotomoidea</taxon>
        <taxon>Isotomidae</taxon>
        <taxon>Proisotominae</taxon>
        <taxon>Folsomia</taxon>
    </lineage>
</organism>
<dbReference type="CDD" id="cd05195">
    <property type="entry name" value="enoyl_red"/>
    <property type="match status" value="1"/>
</dbReference>
<dbReference type="Pfam" id="PF00550">
    <property type="entry name" value="PP-binding"/>
    <property type="match status" value="1"/>
</dbReference>
<dbReference type="PROSITE" id="PS50075">
    <property type="entry name" value="CARRIER"/>
    <property type="match status" value="1"/>
</dbReference>
<dbReference type="SUPFAM" id="SSF51735">
    <property type="entry name" value="NAD(P)-binding Rossmann-fold domains"/>
    <property type="match status" value="4"/>
</dbReference>
<dbReference type="Gene3D" id="3.30.70.3290">
    <property type="match status" value="1"/>
</dbReference>
<dbReference type="OrthoDB" id="3509362at2759"/>
<proteinExistence type="predicted"/>
<dbReference type="EMBL" id="LNIX01000005">
    <property type="protein sequence ID" value="OXA53878.1"/>
    <property type="molecule type" value="Genomic_DNA"/>
</dbReference>
<dbReference type="Pfam" id="PF00107">
    <property type="entry name" value="ADH_zinc_N"/>
    <property type="match status" value="1"/>
</dbReference>
<dbReference type="SUPFAM" id="SSF53335">
    <property type="entry name" value="S-adenosyl-L-methionine-dependent methyltransferases"/>
    <property type="match status" value="1"/>
</dbReference>
<dbReference type="UniPathway" id="UPA00094"/>
<feature type="region of interest" description="N-terminal hotdog fold" evidence="7">
    <location>
        <begin position="1295"/>
        <end position="1430"/>
    </location>
</feature>
<keyword evidence="5" id="KW-0511">Multifunctional enzyme</keyword>
<evidence type="ECO:0000259" key="10">
    <source>
        <dbReference type="PROSITE" id="PS52019"/>
    </source>
</evidence>
<evidence type="ECO:0000256" key="1">
    <source>
        <dbReference type="ARBA" id="ARBA00022450"/>
    </source>
</evidence>
<evidence type="ECO:0000259" key="9">
    <source>
        <dbReference type="PROSITE" id="PS52004"/>
    </source>
</evidence>
<dbReference type="InterPro" id="IPR020843">
    <property type="entry name" value="ER"/>
</dbReference>
<dbReference type="GO" id="GO:0004315">
    <property type="term" value="F:3-oxoacyl-[acyl-carrier-protein] synthase activity"/>
    <property type="evidence" value="ECO:0007669"/>
    <property type="project" value="InterPro"/>
</dbReference>
<dbReference type="SUPFAM" id="SSF55048">
    <property type="entry name" value="Probable ACP-binding domain of malonyl-CoA ACP transacylase"/>
    <property type="match status" value="1"/>
</dbReference>
<dbReference type="PANTHER" id="PTHR43775">
    <property type="entry name" value="FATTY ACID SYNTHASE"/>
    <property type="match status" value="1"/>
</dbReference>
<dbReference type="InterPro" id="IPR009081">
    <property type="entry name" value="PP-bd_ACP"/>
</dbReference>
<dbReference type="Pfam" id="PF08242">
    <property type="entry name" value="Methyltransf_12"/>
    <property type="match status" value="1"/>
</dbReference>
<keyword evidence="12" id="KW-1185">Reference proteome</keyword>
<dbReference type="SMART" id="SM00829">
    <property type="entry name" value="PKS_ER"/>
    <property type="match status" value="1"/>
</dbReference>
<dbReference type="Pfam" id="PF08659">
    <property type="entry name" value="KR"/>
    <property type="match status" value="1"/>
</dbReference>
<feature type="domain" description="PKS/mFAS DH" evidence="10">
    <location>
        <begin position="1295"/>
        <end position="1595"/>
    </location>
</feature>
<dbReference type="InterPro" id="IPR020806">
    <property type="entry name" value="PKS_PP-bd"/>
</dbReference>
<dbReference type="GO" id="GO:0016491">
    <property type="term" value="F:oxidoreductase activity"/>
    <property type="evidence" value="ECO:0007669"/>
    <property type="project" value="InterPro"/>
</dbReference>
<feature type="domain" description="Carrier" evidence="8">
    <location>
        <begin position="2807"/>
        <end position="2884"/>
    </location>
</feature>
<dbReference type="SUPFAM" id="SSF50129">
    <property type="entry name" value="GroES-like"/>
    <property type="match status" value="1"/>
</dbReference>
<dbReference type="InterPro" id="IPR036736">
    <property type="entry name" value="ACP-like_sf"/>
</dbReference>
<keyword evidence="2" id="KW-0597">Phosphoprotein</keyword>
<dbReference type="GO" id="GO:0031177">
    <property type="term" value="F:phosphopantetheine binding"/>
    <property type="evidence" value="ECO:0007669"/>
    <property type="project" value="InterPro"/>
</dbReference>
<dbReference type="GO" id="GO:0004312">
    <property type="term" value="F:fatty acid synthase activity"/>
    <property type="evidence" value="ECO:0007669"/>
    <property type="project" value="TreeGrafter"/>
</dbReference>
<dbReference type="Gene3D" id="3.10.129.110">
    <property type="entry name" value="Polyketide synthase dehydratase"/>
    <property type="match status" value="1"/>
</dbReference>
<dbReference type="InterPro" id="IPR014031">
    <property type="entry name" value="Ketoacyl_synth_C"/>
</dbReference>
<dbReference type="SUPFAM" id="SSF52151">
    <property type="entry name" value="FabD/lysophospholipase-like"/>
    <property type="match status" value="1"/>
</dbReference>
<dbReference type="InterPro" id="IPR001227">
    <property type="entry name" value="Ac_transferase_dom_sf"/>
</dbReference>
<dbReference type="Pfam" id="PF14765">
    <property type="entry name" value="PS-DH"/>
    <property type="match status" value="1"/>
</dbReference>
<evidence type="ECO:0000256" key="6">
    <source>
        <dbReference type="ARBA" id="ARBA00023315"/>
    </source>
</evidence>
<evidence type="ECO:0000313" key="12">
    <source>
        <dbReference type="Proteomes" id="UP000198287"/>
    </source>
</evidence>
<dbReference type="Pfam" id="PF00698">
    <property type="entry name" value="Acyl_transf_1"/>
    <property type="match status" value="1"/>
</dbReference>
<evidence type="ECO:0000313" key="11">
    <source>
        <dbReference type="EMBL" id="OXA53878.1"/>
    </source>
</evidence>
<name>A0A226E9A1_FOLCA</name>
<dbReference type="InterPro" id="IPR013968">
    <property type="entry name" value="PKS_KR"/>
</dbReference>
<dbReference type="InterPro" id="IPR020841">
    <property type="entry name" value="PKS_Beta-ketoAc_synthase_dom"/>
</dbReference>
<dbReference type="InterPro" id="IPR049900">
    <property type="entry name" value="PKS_mFAS_DH"/>
</dbReference>
<dbReference type="PANTHER" id="PTHR43775:SF37">
    <property type="entry name" value="SI:DKEY-61P9.11"/>
    <property type="match status" value="1"/>
</dbReference>
<dbReference type="InterPro" id="IPR013217">
    <property type="entry name" value="Methyltransf_12"/>
</dbReference>
<dbReference type="PROSITE" id="PS00606">
    <property type="entry name" value="KS3_1"/>
    <property type="match status" value="1"/>
</dbReference>
<dbReference type="SMART" id="SM00822">
    <property type="entry name" value="PKS_KR"/>
    <property type="match status" value="1"/>
</dbReference>
<dbReference type="InterPro" id="IPR011032">
    <property type="entry name" value="GroES-like_sf"/>
</dbReference>
<reference evidence="11 12" key="1">
    <citation type="submission" date="2015-12" db="EMBL/GenBank/DDBJ databases">
        <title>The genome of Folsomia candida.</title>
        <authorList>
            <person name="Faddeeva A."/>
            <person name="Derks M.F."/>
            <person name="Anvar Y."/>
            <person name="Smit S."/>
            <person name="Van Straalen N."/>
            <person name="Roelofs D."/>
        </authorList>
    </citation>
    <scope>NUCLEOTIDE SEQUENCE [LARGE SCALE GENOMIC DNA]</scope>
    <source>
        <strain evidence="11 12">VU population</strain>
        <tissue evidence="11">Whole body</tissue>
    </source>
</reference>
<dbReference type="SUPFAM" id="SSF47336">
    <property type="entry name" value="ACP-like"/>
    <property type="match status" value="1"/>
</dbReference>
<dbReference type="InterPro" id="IPR049551">
    <property type="entry name" value="PKS_DH_C"/>
</dbReference>
<dbReference type="Pfam" id="PF02801">
    <property type="entry name" value="Ketoacyl-synt_C"/>
    <property type="match status" value="2"/>
</dbReference>
<dbReference type="InterPro" id="IPR016035">
    <property type="entry name" value="Acyl_Trfase/lysoPLipase"/>
</dbReference>
<dbReference type="Pfam" id="PF00109">
    <property type="entry name" value="ketoacyl-synt"/>
    <property type="match status" value="1"/>
</dbReference>
<dbReference type="InterPro" id="IPR016039">
    <property type="entry name" value="Thiolase-like"/>
</dbReference>
<dbReference type="InterPro" id="IPR014030">
    <property type="entry name" value="Ketoacyl_synth_N"/>
</dbReference>
<keyword evidence="3" id="KW-0808">Transferase</keyword>
<sequence length="3325" mass="371681">MAKEMEKGGKSLAKLETQLLGDTSLVVLSCWRESGEDDDDLWLVTDLGRFKEEDRPGSHGGRRNSESNRIPRVDQFTGRKLLGVPTRELDSHSQQMRRNSTFENFAILKASFSELFFTEMGGYNGIEWWVSYASNDKEALKCIGLARSLKRTLTTRPLMVITSVQVGREMSFSLQNEVDKVYVLRSTENLKFRSLAKLKMYELIGGRGQRRHVFLDCNCLPVKNCDDLFRLSGVQWCGLNGTGEEFAGILVNSTSMRGVDMEKITRKVVERENLQGGHPEKSMSPVLEEIEYCFELDMQSPNPAQLPGNEIKMICFLNGHPNEELDEMGTVNKCVLTQDLKNFWNSIISTEEGNEKISQILRPTFTRQDPTCPIAIVGMACRYPGANSIKEFWNLLEQGLEGICKVPEGRWTKENSIILIENVRNTEAGFLSCPIDVFDAKFFNTNSADMALLDPQQRLSLRVVWEALEDAGIDPNSLKNSLTGVFGGWWRNDYRDIIQEVGVNDTDFLRCYMGNALGPLTARISHFFELIGPSFSTESGCSTSIAGVDMACDNLRNEACDVAIAVGVNLLLHPFTPGLLEGLLAPNGRCKTFDAGADGFGRAEGVGVLILKRLSSAVSDGDKIWGVIRSSAVVQEGTSRSMGTPTVNVEAKAMQLALDRAGIHPDDVDFVETHGTGTPIVCTCSVKKLLTKSCAVTFSMEVSANCVDQRETSPQRDFITNKKAGDPIEVAAIAKAYSSPSRNPLIIGSVKTNVGHTESVCGITGIHKTVLAMQHNLIPKHLNFTQISPEIDLGAIPAQLPLEPIPWEKKTNGRPRVAGINSFGITGAQAHLILEEPPLLAPERIFTQTDSREYKIVTFSAKTESALNAQVAAYKDFLDPSNNVSLSNLEYTLHTGRPHFALRQVIVGSTNDELLSSIESIQKGQNISNTPPRLCFLFTGQGSQYAGMAKSLYNQSAVFASTFDWCDSILSLEYGVQIRKALWDDDYADLLNTTMYGQISIFCVEFCLLRLWESWGITPEAVMGHSLGEFVAAVAAEILNPMDALKMVVTRSKLIEALPSSGMLVVGCNMDTVLTEMNRAFANTKNWLEIAAVNSPNQTVVSGASHSIYEFKIFCDNNGIKTHALDASHGFHSKFMDPICQEYCELLSNTKFSTAKKYKFISGVEGRVLSEVDKNYWWRHTREKVCFLDASKAAEKEGLAMFLEIGPHPVLSALILTNLDEVSTEISAVPSLRRKADDWETMLSSLGRLYTHGIPINWKNFHRYSNRVKIEIPGYHFEDTSHWIAINDDGSLPFHPLLGGFVHNPSAVTIFRNSLNVNRIPFLKDHGVGDKILFPCAGYLDMCITAGYCAAECKNGVFTKPLTPLCLQNFAIHTPVCLSEMCPTEFQVTVDTSADGQRQMTIYTKLILEDKKCKWIRNASANLATAIPFSPDPALHDFTTIRARCGNAVSENNKYDYDELLEYGFNFGPSLRVVQDGWKNNSNDEFIFKFRTFETTDDLDRFIIHPWAVDPMLQTQLVALGHLNQNHHKRLAVPIQIESYIWWGPSNVYEGSGYVYIRNSSASALFESHLYNEKGKLMVSMIGTEYVETTLPNILALIDSHRNPYPTLAEVGWKEWLGPDERRIENQEIPGFREYENMSQPYDNLTEDEAQFHSDINKLAGLYIQKAIVELRLEANVWELSDVGEKCGVTPHLRKFLRYMFVELVKDGWLIQIEDNRFIRKKILPTLHQILKDIQILRSGMTTLPLPWVDTVWENLSQILTGKLEALPLLYPGHEMPGPAELFYKESLMFKKRAALNHVEYSILSRYASAGSKAVVRVLECGAGVGSSTSYLIDNMVTIGPSHFEYTYTDISPGFLEKGEKLFAETGIPAKFGVFNLEEDPFHQGLISGHYDIIVAFFVIHATRDIQEALINVRKLLKPGGTVLITELVNPNREVNLTFGGLSGFWKFADVALRPWNCELSISNWTKVLETCGFEDIVSLKSYVGANALLIGKLNSDSLKDCMPPCPRSDYWIVFSDECQISHEVIDKLHGMDFKVQVVTWDNRDDIETILGSASAGDDSKWVGVIYLWGLRDHATTEDVCKPYLSVCKRLAKLQSPLKLLTVTKGNLSTGATDFSQVNPISSPLIGMTNVLTNENPDIQCKCIDVDASTSSIELVAEMSMNDVDVVVVYRNRKRFTPRLRPYKIKTNCLSIPSSDRFQLVLPESRVISDLYFTPAKVEQFGPNEVEIEVKAYALNFLDIFMVTKPDPVFDKFNYLGVDIAGIVTKVGASCERKIGDRIAMARKTGCAMPSHLVTTEDLIIPIPDEMTMADAATFPMAALTATNCLLDAAIPKMEDVVLIHTASGGVGLMAIQMAQYIGCTIVATAGNDRKRNYLRSLGLKYIFNSRNTDYGKDIRNSLGRGVTIVLNSLTGPGYKEATLALCDSGARFIEMSKMNIWSKDEVKHLRPDVHYRVVDVSIIDEQKLKNQLKLIKSNLFGETDFKPKPLPYTRFFSSEVREALEYMEQVKHIGKIVLTMPELGNSGVGTHSFTLFNYCSTYLITGGLGGIGLEVAKWMASSGARNILLVGRCSPSPEALAKIAEIQGLEVNVFVELCDIGNPDDAERLFVHAAATMFPIRGIMHAAGVLDDGAWDKQSWEKYQNVFQAKVDGAWNLHQQSLKLHYPLEHFVLFSSMTATLGAISQSNYVAANQYLDCLSHYRYSQGQPAICINWGQWGEVGLAKNLTLPSFKPFTINQGLAALEHALGSRKIQVAAYDADLGSLMKVLNSTRGLLSEIEQRQANSLIEIDSDEFWKEYDVLQNNEERINVVKKFIKKLLRITLKMDKTEEIGDHVNFQDLGLDSLLMVELKNSLQSSFGKRVKISINSVKDCKTVAELSERLVELISGKEELPPPTREELKELISRDVDLPITIKVDNQLTSTPVPISQVECVLLLGVTGTLGSYMLIELLKQKSVKKIVCLLKHNPLQSSRERFLKCMSEKKLNSEIDMGKIEFVTGDVRKAKLGLHEFVHAKLVDEVHVIINLAVKVSFDEIYRETDDPRSSRVTNVFGMRNVLEFAVSGRLKYVYHSSSIVTEVRVGPSDRLWEEWVDEGLLESAPNSAYAISKLICDRLVGKAVENGIPCKIFRLPQIGGDSATGANVQIDSVLMMRFFAYMYLGIMPAQNIPFSLLPVDLCSKLSAQVFFDSNAGNEMFNLLNPHLGDERDFEELAGEFGVKMEALDPDEFVKRVEDMKQNEKLDADMMQLIQFAFTYKAEAYSLEDMEIPVYMSWIRGNKNIFLSEKLERLLPSEYPSCIPKSWDVLRKNLQHAKDMGLFDRFKIKYTKEN</sequence>
<protein>
    <submittedName>
        <fullName evidence="11">Erythronolide synthase, modules 3 and 4</fullName>
    </submittedName>
</protein>
<dbReference type="PROSITE" id="PS52019">
    <property type="entry name" value="PKS_MFAS_DH"/>
    <property type="match status" value="1"/>
</dbReference>
<dbReference type="Pfam" id="PF21089">
    <property type="entry name" value="PKS_DH_N"/>
    <property type="match status" value="1"/>
</dbReference>
<dbReference type="SUPFAM" id="SSF53901">
    <property type="entry name" value="Thiolase-like"/>
    <property type="match status" value="1"/>
</dbReference>
<evidence type="ECO:0000256" key="7">
    <source>
        <dbReference type="PROSITE-ProRule" id="PRU01363"/>
    </source>
</evidence>
<gene>
    <name evidence="11" type="ORF">Fcan01_10619</name>
</gene>
<dbReference type="Gene3D" id="3.90.550.10">
    <property type="entry name" value="Spore Coat Polysaccharide Biosynthesis Protein SpsA, Chain A"/>
    <property type="match status" value="1"/>
</dbReference>
<dbReference type="InterPro" id="IPR029044">
    <property type="entry name" value="Nucleotide-diphossugar_trans"/>
</dbReference>
<evidence type="ECO:0000256" key="5">
    <source>
        <dbReference type="ARBA" id="ARBA00023268"/>
    </source>
</evidence>
<comment type="caution">
    <text evidence="11">The sequence shown here is derived from an EMBL/GenBank/DDBJ whole genome shotgun (WGS) entry which is preliminary data.</text>
</comment>
<dbReference type="Gene3D" id="3.40.50.150">
    <property type="entry name" value="Vaccinia Virus protein VP39"/>
    <property type="match status" value="1"/>
</dbReference>
<accession>A0A226E9A1</accession>
<dbReference type="Pfam" id="PF07993">
    <property type="entry name" value="NAD_binding_4"/>
    <property type="match status" value="1"/>
</dbReference>
<dbReference type="Gene3D" id="1.10.1200.10">
    <property type="entry name" value="ACP-like"/>
    <property type="match status" value="1"/>
</dbReference>
<dbReference type="SMART" id="SM00823">
    <property type="entry name" value="PKS_PP"/>
    <property type="match status" value="1"/>
</dbReference>
<dbReference type="SMART" id="SM00826">
    <property type="entry name" value="PKS_DH"/>
    <property type="match status" value="1"/>
</dbReference>
<feature type="region of interest" description="C-terminal hotdog fold" evidence="7">
    <location>
        <begin position="1446"/>
        <end position="1595"/>
    </location>
</feature>
<feature type="domain" description="Ketosynthase family 3 (KS3)" evidence="9">
    <location>
        <begin position="371"/>
        <end position="836"/>
    </location>
</feature>
<dbReference type="CDD" id="cd02440">
    <property type="entry name" value="AdoMet_MTases"/>
    <property type="match status" value="1"/>
</dbReference>
<keyword evidence="1" id="KW-0596">Phosphopantetheine</keyword>
<evidence type="ECO:0000256" key="2">
    <source>
        <dbReference type="ARBA" id="ARBA00022553"/>
    </source>
</evidence>
<dbReference type="CDD" id="cd00833">
    <property type="entry name" value="PKS"/>
    <property type="match status" value="1"/>
</dbReference>
<keyword evidence="4" id="KW-0521">NADP</keyword>
<dbReference type="Gene3D" id="3.40.47.10">
    <property type="match status" value="2"/>
</dbReference>
<dbReference type="InterPro" id="IPR014043">
    <property type="entry name" value="Acyl_transferase_dom"/>
</dbReference>
<dbReference type="Gene3D" id="3.40.366.10">
    <property type="entry name" value="Malonyl-Coenzyme A Acyl Carrier Protein, domain 2"/>
    <property type="match status" value="1"/>
</dbReference>
<dbReference type="Gene3D" id="3.90.180.10">
    <property type="entry name" value="Medium-chain alcohol dehydrogenases, catalytic domain"/>
    <property type="match status" value="1"/>
</dbReference>
<evidence type="ECO:0000256" key="4">
    <source>
        <dbReference type="ARBA" id="ARBA00022857"/>
    </source>
</evidence>
<dbReference type="Gene3D" id="3.40.50.720">
    <property type="entry name" value="NAD(P)-binding Rossmann-like Domain"/>
    <property type="match status" value="4"/>
</dbReference>
<dbReference type="SMART" id="SM00827">
    <property type="entry name" value="PKS_AT"/>
    <property type="match status" value="1"/>
</dbReference>
<dbReference type="Proteomes" id="UP000198287">
    <property type="component" value="Unassembled WGS sequence"/>
</dbReference>
<dbReference type="InterPro" id="IPR020807">
    <property type="entry name" value="PKS_DH"/>
</dbReference>
<dbReference type="Pfam" id="PF08240">
    <property type="entry name" value="ADH_N"/>
    <property type="match status" value="1"/>
</dbReference>
<dbReference type="SMART" id="SM00825">
    <property type="entry name" value="PKS_KS"/>
    <property type="match status" value="1"/>
</dbReference>
<dbReference type="InterPro" id="IPR013120">
    <property type="entry name" value="FAR_NAD-bd"/>
</dbReference>
<dbReference type="Pfam" id="PF22621">
    <property type="entry name" value="CurL-like_PKS_C"/>
    <property type="match status" value="1"/>
</dbReference>
<evidence type="ECO:0000259" key="8">
    <source>
        <dbReference type="PROSITE" id="PS50075"/>
    </source>
</evidence>
<dbReference type="PROSITE" id="PS52004">
    <property type="entry name" value="KS3_2"/>
    <property type="match status" value="1"/>
</dbReference>
<dbReference type="InterPro" id="IPR050091">
    <property type="entry name" value="PKS_NRPS_Biosynth_Enz"/>
</dbReference>
<dbReference type="InterPro" id="IPR018201">
    <property type="entry name" value="Ketoacyl_synth_AS"/>
</dbReference>
<dbReference type="GO" id="GO:0044550">
    <property type="term" value="P:secondary metabolite biosynthetic process"/>
    <property type="evidence" value="ECO:0007669"/>
    <property type="project" value="UniProtKB-ARBA"/>
</dbReference>
<evidence type="ECO:0000256" key="3">
    <source>
        <dbReference type="ARBA" id="ARBA00022679"/>
    </source>
</evidence>
<dbReference type="InterPro" id="IPR013154">
    <property type="entry name" value="ADH-like_N"/>
</dbReference>
<dbReference type="InterPro" id="IPR016036">
    <property type="entry name" value="Malonyl_transacylase_ACP-bd"/>
</dbReference>
<dbReference type="InterPro" id="IPR036291">
    <property type="entry name" value="NAD(P)-bd_dom_sf"/>
</dbReference>
<dbReference type="InterPro" id="IPR013149">
    <property type="entry name" value="ADH-like_C"/>
</dbReference>